<evidence type="ECO:0000256" key="2">
    <source>
        <dbReference type="ARBA" id="ARBA00009260"/>
    </source>
</evidence>
<comment type="similarity">
    <text evidence="2">Belongs to the phage GPA family.</text>
</comment>
<keyword evidence="5" id="KW-0255">Endonuclease</keyword>
<dbReference type="InterPro" id="IPR008766">
    <property type="entry name" value="Replication_gene_A-like"/>
</dbReference>
<feature type="region of interest" description="Disordered" evidence="7">
    <location>
        <begin position="1"/>
        <end position="23"/>
    </location>
</feature>
<dbReference type="GeneID" id="57505889"/>
<dbReference type="RefSeq" id="WP_134525460.1">
    <property type="nucleotide sequence ID" value="NZ_BJNO01000007.1"/>
</dbReference>
<accession>A0A485B7B5</accession>
<evidence type="ECO:0000256" key="7">
    <source>
        <dbReference type="SAM" id="MobiDB-lite"/>
    </source>
</evidence>
<keyword evidence="4" id="KW-0540">Nuclease</keyword>
<evidence type="ECO:0000313" key="8">
    <source>
        <dbReference type="EMBL" id="VFS69114.1"/>
    </source>
</evidence>
<feature type="compositionally biased region" description="Basic and acidic residues" evidence="7">
    <location>
        <begin position="1"/>
        <end position="20"/>
    </location>
</feature>
<evidence type="ECO:0000256" key="6">
    <source>
        <dbReference type="ARBA" id="ARBA00022801"/>
    </source>
</evidence>
<sequence length="688" mass="78535">MTLALDKQRCAADSGRRDANQSEDADAITHWAYSWNAPRKAISSPIPTYEELQRHDRENAALACAQDLLQKQSVIVRMSVNATVSKLEKEQGVKRANAYLAKTFLERILPRINIVSERYHIGKMTADTVRLMYRFNHLPDMSKEDIDLLAQDVSTFITMELSSINDEMPDAGALKLLHTLYVRAAAITHSFRQSAPDYEKLMRRCFEEPKAAASLAKMMSDQWWALRLRRHASEWREHLHIALNHVSRKVNTYASKQLIRDWKEQKRRTREFLKSMELEDEFGNRISLIDKYWGSVANPAIRRTEMMVRIRGFENVCNELGYVGEFYTITAPSKYHATTIHGHRNRKWNGSSPADTQGYLRKIWGRIRAKLHREDLRVFGIRVAEPHHDGTPHWHMLLFMRPEEVEQVRGILRDYAMDEDHGELITDKARKARFHAESIDPEKGSATGYVAKYISKNIDGYALDDELDDESGKPMKEAAAAAAAWASCWRIRQFQFVGGAPVTVWRELRRMADHDTAMGLSVEFAAVHDAADSGDWAKYINEQGGPFVRRDELIARTWYETSPEFNAYGEEIVRVKGVFSPVVGMDVPILTRLTKWKIVPKLAADQAAAVSGANAPPRSSVNNCTEGEAPWRLKSDLNQRGFVGSDEEIAILMRGSGLMYGRGTLIYRNGRLQEKQHDSSSQRWPGWS</sequence>
<reference evidence="8 9" key="1">
    <citation type="submission" date="2019-03" db="EMBL/GenBank/DDBJ databases">
        <authorList>
            <consortium name="Pathogen Informatics"/>
        </authorList>
    </citation>
    <scope>NUCLEOTIDE SEQUENCE [LARGE SCALE GENOMIC DNA]</scope>
    <source>
        <strain evidence="8 9">NCTC13038</strain>
    </source>
</reference>
<dbReference type="Pfam" id="PF05840">
    <property type="entry name" value="Phage_GPA"/>
    <property type="match status" value="1"/>
</dbReference>
<evidence type="ECO:0000256" key="1">
    <source>
        <dbReference type="ARBA" id="ARBA00003293"/>
    </source>
</evidence>
<name>A0A485B7B5_RAOTE</name>
<proteinExistence type="inferred from homology"/>
<keyword evidence="3" id="KW-0235">DNA replication</keyword>
<evidence type="ECO:0000256" key="3">
    <source>
        <dbReference type="ARBA" id="ARBA00022705"/>
    </source>
</evidence>
<dbReference type="Proteomes" id="UP000332594">
    <property type="component" value="Unassembled WGS sequence"/>
</dbReference>
<keyword evidence="6" id="KW-0378">Hydrolase</keyword>
<dbReference type="AlphaFoldDB" id="A0A485B7B5"/>
<organism evidence="8 9">
    <name type="scientific">Raoultella terrigena</name>
    <name type="common">Klebsiella terrigena</name>
    <dbReference type="NCBI Taxonomy" id="577"/>
    <lineage>
        <taxon>Bacteria</taxon>
        <taxon>Pseudomonadati</taxon>
        <taxon>Pseudomonadota</taxon>
        <taxon>Gammaproteobacteria</taxon>
        <taxon>Enterobacterales</taxon>
        <taxon>Enterobacteriaceae</taxon>
        <taxon>Klebsiella/Raoultella group</taxon>
        <taxon>Raoultella</taxon>
    </lineage>
</organism>
<evidence type="ECO:0000313" key="9">
    <source>
        <dbReference type="Proteomes" id="UP000332594"/>
    </source>
</evidence>
<comment type="function">
    <text evidence="1">Possible endonuclease which induces a single-strand cut and initiates DNA replication.</text>
</comment>
<dbReference type="EMBL" id="CAADJG010000002">
    <property type="protein sequence ID" value="VFS69114.1"/>
    <property type="molecule type" value="Genomic_DNA"/>
</dbReference>
<gene>
    <name evidence="8" type="ORF">NCTC13038_01632</name>
</gene>
<evidence type="ECO:0000256" key="5">
    <source>
        <dbReference type="ARBA" id="ARBA00022759"/>
    </source>
</evidence>
<protein>
    <submittedName>
        <fullName evidence="8">Bacteriophage replication gene A protein (GPA)</fullName>
    </submittedName>
</protein>
<dbReference type="GO" id="GO:0016787">
    <property type="term" value="F:hydrolase activity"/>
    <property type="evidence" value="ECO:0007669"/>
    <property type="project" value="UniProtKB-KW"/>
</dbReference>
<evidence type="ECO:0000256" key="4">
    <source>
        <dbReference type="ARBA" id="ARBA00022722"/>
    </source>
</evidence>
<dbReference type="GO" id="GO:0006260">
    <property type="term" value="P:DNA replication"/>
    <property type="evidence" value="ECO:0007669"/>
    <property type="project" value="UniProtKB-KW"/>
</dbReference>
<dbReference type="GO" id="GO:0004519">
    <property type="term" value="F:endonuclease activity"/>
    <property type="evidence" value="ECO:0007669"/>
    <property type="project" value="UniProtKB-KW"/>
</dbReference>